<accession>A0A7K3WCA4</accession>
<dbReference type="GO" id="GO:0000179">
    <property type="term" value="F:rRNA (adenine-N6,N6-)-dimethyltransferase activity"/>
    <property type="evidence" value="ECO:0007669"/>
    <property type="project" value="InterPro"/>
</dbReference>
<dbReference type="PANTHER" id="PTHR43464:SF19">
    <property type="entry name" value="UBIQUINONE BIOSYNTHESIS O-METHYLTRANSFERASE, MITOCHONDRIAL"/>
    <property type="match status" value="1"/>
</dbReference>
<evidence type="ECO:0000313" key="5">
    <source>
        <dbReference type="EMBL" id="NEL53946.1"/>
    </source>
</evidence>
<reference evidence="5 6" key="1">
    <citation type="submission" date="2020-02" db="EMBL/GenBank/DDBJ databases">
        <title>The whole genome sequence of CPCC 205119.</title>
        <authorList>
            <person name="Jiang Z."/>
        </authorList>
    </citation>
    <scope>NUCLEOTIDE SEQUENCE [LARGE SCALE GENOMIC DNA]</scope>
    <source>
        <strain evidence="5 6">CPCC 205119</strain>
    </source>
</reference>
<gene>
    <name evidence="5" type="ORF">G1H19_08030</name>
</gene>
<dbReference type="CDD" id="cd02440">
    <property type="entry name" value="AdoMet_MTases"/>
    <property type="match status" value="1"/>
</dbReference>
<protein>
    <submittedName>
        <fullName evidence="5">Class I SAM-dependent methyltransferase</fullName>
    </submittedName>
</protein>
<dbReference type="InterPro" id="IPR020598">
    <property type="entry name" value="rRNA_Ade_methylase_Trfase_N"/>
</dbReference>
<proteinExistence type="predicted"/>
<evidence type="ECO:0000259" key="4">
    <source>
        <dbReference type="SMART" id="SM00650"/>
    </source>
</evidence>
<dbReference type="InterPro" id="IPR029063">
    <property type="entry name" value="SAM-dependent_MTases_sf"/>
</dbReference>
<dbReference type="Gene3D" id="3.40.50.150">
    <property type="entry name" value="Vaccinia Virus protein VP39"/>
    <property type="match status" value="1"/>
</dbReference>
<keyword evidence="6" id="KW-1185">Reference proteome</keyword>
<evidence type="ECO:0000313" key="6">
    <source>
        <dbReference type="Proteomes" id="UP000470470"/>
    </source>
</evidence>
<dbReference type="SMART" id="SM00650">
    <property type="entry name" value="rADc"/>
    <property type="match status" value="1"/>
</dbReference>
<dbReference type="Pfam" id="PF08241">
    <property type="entry name" value="Methyltransf_11"/>
    <property type="match status" value="1"/>
</dbReference>
<dbReference type="AlphaFoldDB" id="A0A7K3WCA4"/>
<evidence type="ECO:0000256" key="1">
    <source>
        <dbReference type="ARBA" id="ARBA00022603"/>
    </source>
</evidence>
<dbReference type="SUPFAM" id="SSF53335">
    <property type="entry name" value="S-adenosyl-L-methionine-dependent methyltransferases"/>
    <property type="match status" value="1"/>
</dbReference>
<sequence>MTSPTPWSDPARSTDWDHNARYQHLLLRRVPRDAVRVLEVGCGAGALARRLAALGPRVDAVDVDPAMVAAASEGAPPGLQVWQADVLTVELPPGSYDAVVSLAALHHLPLEPALRRMAGWVRPGGVLALVALPRTDLPRELPVELAAVVTHHGIGLALGLARRLGANTPWQREPTHARMPVHEPTLTTRQVREVAASVLPGARVRRLLLWRYEITWRRPV</sequence>
<dbReference type="InterPro" id="IPR013216">
    <property type="entry name" value="Methyltransf_11"/>
</dbReference>
<dbReference type="EMBL" id="JAAGWK010000010">
    <property type="protein sequence ID" value="NEL53946.1"/>
    <property type="molecule type" value="Genomic_DNA"/>
</dbReference>
<keyword evidence="1 5" id="KW-0489">Methyltransferase</keyword>
<keyword evidence="3" id="KW-0949">S-adenosyl-L-methionine</keyword>
<dbReference type="PANTHER" id="PTHR43464">
    <property type="entry name" value="METHYLTRANSFERASE"/>
    <property type="match status" value="1"/>
</dbReference>
<dbReference type="RefSeq" id="WP_162392724.1">
    <property type="nucleotide sequence ID" value="NZ_JAABOZ010000002.1"/>
</dbReference>
<evidence type="ECO:0000256" key="3">
    <source>
        <dbReference type="ARBA" id="ARBA00022691"/>
    </source>
</evidence>
<comment type="caution">
    <text evidence="5">The sequence shown here is derived from an EMBL/GenBank/DDBJ whole genome shotgun (WGS) entry which is preliminary data.</text>
</comment>
<feature type="domain" description="Ribosomal RNA adenine methylase transferase N-terminal" evidence="4">
    <location>
        <begin position="26"/>
        <end position="136"/>
    </location>
</feature>
<name>A0A7K3WCA4_9ACTN</name>
<organism evidence="5 6">
    <name type="scientific">Goekera deserti</name>
    <dbReference type="NCBI Taxonomy" id="2497753"/>
    <lineage>
        <taxon>Bacteria</taxon>
        <taxon>Bacillati</taxon>
        <taxon>Actinomycetota</taxon>
        <taxon>Actinomycetes</taxon>
        <taxon>Geodermatophilales</taxon>
        <taxon>Geodermatophilaceae</taxon>
        <taxon>Goekera</taxon>
    </lineage>
</organism>
<evidence type="ECO:0000256" key="2">
    <source>
        <dbReference type="ARBA" id="ARBA00022679"/>
    </source>
</evidence>
<dbReference type="Proteomes" id="UP000470470">
    <property type="component" value="Unassembled WGS sequence"/>
</dbReference>
<keyword evidence="2 5" id="KW-0808">Transferase</keyword>